<evidence type="ECO:0000313" key="7">
    <source>
        <dbReference type="EMBL" id="MDM1048705.1"/>
    </source>
</evidence>
<feature type="transmembrane region" description="Helical" evidence="5">
    <location>
        <begin position="45"/>
        <end position="65"/>
    </location>
</feature>
<evidence type="ECO:0000259" key="6">
    <source>
        <dbReference type="Pfam" id="PF07291"/>
    </source>
</evidence>
<evidence type="ECO:0000256" key="2">
    <source>
        <dbReference type="ARBA" id="ARBA00022692"/>
    </source>
</evidence>
<keyword evidence="3 5" id="KW-1133">Transmembrane helix</keyword>
<comment type="subcellular location">
    <subcellularLocation>
        <location evidence="1">Membrane</location>
        <topology evidence="1">Multi-pass membrane protein</topology>
    </subcellularLocation>
</comment>
<evidence type="ECO:0000256" key="3">
    <source>
        <dbReference type="ARBA" id="ARBA00022989"/>
    </source>
</evidence>
<organism evidence="7 8">
    <name type="scientific">Sphingobacterium hotanense</name>
    <dbReference type="NCBI Taxonomy" id="649196"/>
    <lineage>
        <taxon>Bacteria</taxon>
        <taxon>Pseudomonadati</taxon>
        <taxon>Bacteroidota</taxon>
        <taxon>Sphingobacteriia</taxon>
        <taxon>Sphingobacteriales</taxon>
        <taxon>Sphingobacteriaceae</taxon>
        <taxon>Sphingobacterium</taxon>
    </lineage>
</organism>
<accession>A0ABT7NNH2</accession>
<keyword evidence="4 5" id="KW-0472">Membrane</keyword>
<dbReference type="EMBL" id="JACAGK010000027">
    <property type="protein sequence ID" value="MDM1048705.1"/>
    <property type="molecule type" value="Genomic_DNA"/>
</dbReference>
<dbReference type="InterPro" id="IPR009908">
    <property type="entry name" value="Methylamine_util_MauE"/>
</dbReference>
<dbReference type="Proteomes" id="UP001170954">
    <property type="component" value="Unassembled WGS sequence"/>
</dbReference>
<keyword evidence="8" id="KW-1185">Reference proteome</keyword>
<evidence type="ECO:0000313" key="8">
    <source>
        <dbReference type="Proteomes" id="UP001170954"/>
    </source>
</evidence>
<feature type="transmembrane region" description="Helical" evidence="5">
    <location>
        <begin position="112"/>
        <end position="133"/>
    </location>
</feature>
<name>A0ABT7NNH2_9SPHI</name>
<gene>
    <name evidence="7" type="ORF">HX018_10685</name>
</gene>
<evidence type="ECO:0000256" key="1">
    <source>
        <dbReference type="ARBA" id="ARBA00004141"/>
    </source>
</evidence>
<dbReference type="Pfam" id="PF07291">
    <property type="entry name" value="MauE"/>
    <property type="match status" value="1"/>
</dbReference>
<feature type="domain" description="Methylamine utilisation protein MauE" evidence="6">
    <location>
        <begin position="5"/>
        <end position="131"/>
    </location>
</feature>
<comment type="caution">
    <text evidence="7">The sequence shown here is derived from an EMBL/GenBank/DDBJ whole genome shotgun (WGS) entry which is preliminary data.</text>
</comment>
<proteinExistence type="predicted"/>
<dbReference type="RefSeq" id="WP_286651419.1">
    <property type="nucleotide sequence ID" value="NZ_JACAGK010000027.1"/>
</dbReference>
<evidence type="ECO:0000256" key="4">
    <source>
        <dbReference type="ARBA" id="ARBA00023136"/>
    </source>
</evidence>
<keyword evidence="2 5" id="KW-0812">Transmembrane</keyword>
<protein>
    <recommendedName>
        <fullName evidence="6">Methylamine utilisation protein MauE domain-containing protein</fullName>
    </recommendedName>
</protein>
<reference evidence="7" key="2">
    <citation type="journal article" date="2022" name="Sci. Total Environ.">
        <title>Prevalence, transmission, and molecular epidemiology of tet(X)-positive bacteria among humans, animals, and environmental niches in China: An epidemiological, and genomic-based study.</title>
        <authorList>
            <person name="Dong N."/>
            <person name="Zeng Y."/>
            <person name="Cai C."/>
            <person name="Sun C."/>
            <person name="Lu J."/>
            <person name="Liu C."/>
            <person name="Zhou H."/>
            <person name="Sun Q."/>
            <person name="Shu L."/>
            <person name="Wang H."/>
            <person name="Wang Y."/>
            <person name="Wang S."/>
            <person name="Wu C."/>
            <person name="Chan E.W."/>
            <person name="Chen G."/>
            <person name="Shen Z."/>
            <person name="Chen S."/>
            <person name="Zhang R."/>
        </authorList>
    </citation>
    <scope>NUCLEOTIDE SEQUENCE</scope>
    <source>
        <strain evidence="7">R1692</strain>
    </source>
</reference>
<evidence type="ECO:0000256" key="5">
    <source>
        <dbReference type="SAM" id="Phobius"/>
    </source>
</evidence>
<sequence length="143" mass="16089">MKNNPLLQLCAMLLASMFFYAALVKLMDYELAQASMRKQVFPLPIADVLSWLIPVLELLTVLLLLFRPSQRLGLWSSFVLLIAFTVYIVIAMNGTFGDRPCSCGGILQHLSYPWHIAFNLLFLGISIVGLCLSRQIKQSAVQR</sequence>
<reference evidence="7" key="1">
    <citation type="submission" date="2020-06" db="EMBL/GenBank/DDBJ databases">
        <authorList>
            <person name="Dong N."/>
        </authorList>
    </citation>
    <scope>NUCLEOTIDE SEQUENCE</scope>
    <source>
        <strain evidence="7">R1692</strain>
    </source>
</reference>
<feature type="transmembrane region" description="Helical" evidence="5">
    <location>
        <begin position="72"/>
        <end position="92"/>
    </location>
</feature>